<dbReference type="EMBL" id="BQKE01000002">
    <property type="protein sequence ID" value="GJM62519.1"/>
    <property type="molecule type" value="Genomic_DNA"/>
</dbReference>
<feature type="transmembrane region" description="Helical" evidence="1">
    <location>
        <begin position="185"/>
        <end position="209"/>
    </location>
</feature>
<feature type="transmembrane region" description="Helical" evidence="1">
    <location>
        <begin position="142"/>
        <end position="164"/>
    </location>
</feature>
<keyword evidence="1" id="KW-0812">Transmembrane</keyword>
<accession>A0AAN4VYT0</accession>
<protein>
    <recommendedName>
        <fullName evidence="4">PepSY domain-containing protein</fullName>
    </recommendedName>
</protein>
<evidence type="ECO:0000313" key="3">
    <source>
        <dbReference type="Proteomes" id="UP001310022"/>
    </source>
</evidence>
<keyword evidence="1" id="KW-0472">Membrane</keyword>
<name>A0AAN4VYT0_9BACT</name>
<evidence type="ECO:0008006" key="4">
    <source>
        <dbReference type="Google" id="ProtNLM"/>
    </source>
</evidence>
<dbReference type="Pfam" id="PF03929">
    <property type="entry name" value="PepSY_TM"/>
    <property type="match status" value="1"/>
</dbReference>
<keyword evidence="1" id="KW-1133">Transmembrane helix</keyword>
<dbReference type="PANTHER" id="PTHR34219:SF8">
    <property type="entry name" value="PEPSY DOMAIN-CONTAINING PROTEIN"/>
    <property type="match status" value="1"/>
</dbReference>
<feature type="transmembrane region" description="Helical" evidence="1">
    <location>
        <begin position="12"/>
        <end position="31"/>
    </location>
</feature>
<evidence type="ECO:0000313" key="2">
    <source>
        <dbReference type="EMBL" id="GJM62519.1"/>
    </source>
</evidence>
<proteinExistence type="predicted"/>
<dbReference type="RefSeq" id="WP_338237794.1">
    <property type="nucleotide sequence ID" value="NZ_BQKE01000002.1"/>
</dbReference>
<gene>
    <name evidence="2" type="ORF">PEDI_30710</name>
</gene>
<dbReference type="PANTHER" id="PTHR34219">
    <property type="entry name" value="IRON-REGULATED INNER MEMBRANE PROTEIN-RELATED"/>
    <property type="match status" value="1"/>
</dbReference>
<sequence length="431" mass="49799">MKRLWKWHSVISLYVGVVIIILSVSGSLVVFKQEIDQWLNPHLYYITPASSISDDLDTFINAQLGEYQQLKSYSLDIPEDKEQSWCLSVYLNREGQPAENLEIFIDPYKAKVLGVRSKYHSTAFFLRTLHIRLFEDYYGRQWVGLAGVLMVVNLVIGGILYFPFSKRQRFGEVRKKNSRLLFGDLHKFIGLSTLVFHLLIAITGAWLGFQPIIQKKILHQRPGDWQPSVMRTNPQEDLFTPIAFHAVLEKARTLKPDWEDFKIQPSINGAGTVTVLANIKGAVFEHQTNAIWLDKESLECLHQLDLREENFLRKLYYWQEGLHFGHFGGWPLKILYAAVGLIGGFLGVSGFVVYVKRQKKSWWSSKADLKMVLFSLLSLALGLVLWGFTRVYGVHWTLRGSSYLFYFFLVIPFLIPAWPRISSYIEKLKRS</sequence>
<keyword evidence="3" id="KW-1185">Reference proteome</keyword>
<feature type="transmembrane region" description="Helical" evidence="1">
    <location>
        <begin position="403"/>
        <end position="421"/>
    </location>
</feature>
<evidence type="ECO:0000256" key="1">
    <source>
        <dbReference type="SAM" id="Phobius"/>
    </source>
</evidence>
<feature type="transmembrane region" description="Helical" evidence="1">
    <location>
        <begin position="334"/>
        <end position="355"/>
    </location>
</feature>
<dbReference type="AlphaFoldDB" id="A0AAN4VYT0"/>
<dbReference type="InterPro" id="IPR005625">
    <property type="entry name" value="PepSY-ass_TM"/>
</dbReference>
<reference evidence="2 3" key="1">
    <citation type="submission" date="2021-12" db="EMBL/GenBank/DDBJ databases">
        <title>Genome sequencing of bacteria with rrn-lacking chromosome and rrn-plasmid.</title>
        <authorList>
            <person name="Anda M."/>
            <person name="Iwasaki W."/>
        </authorList>
    </citation>
    <scope>NUCLEOTIDE SEQUENCE [LARGE SCALE GENOMIC DNA]</scope>
    <source>
        <strain evidence="2 3">NBRC 15940</strain>
    </source>
</reference>
<dbReference type="Proteomes" id="UP001310022">
    <property type="component" value="Unassembled WGS sequence"/>
</dbReference>
<organism evidence="2 3">
    <name type="scientific">Persicobacter diffluens</name>
    <dbReference type="NCBI Taxonomy" id="981"/>
    <lineage>
        <taxon>Bacteria</taxon>
        <taxon>Pseudomonadati</taxon>
        <taxon>Bacteroidota</taxon>
        <taxon>Cytophagia</taxon>
        <taxon>Cytophagales</taxon>
        <taxon>Persicobacteraceae</taxon>
        <taxon>Persicobacter</taxon>
    </lineage>
</organism>
<feature type="transmembrane region" description="Helical" evidence="1">
    <location>
        <begin position="367"/>
        <end position="388"/>
    </location>
</feature>
<comment type="caution">
    <text evidence="2">The sequence shown here is derived from an EMBL/GenBank/DDBJ whole genome shotgun (WGS) entry which is preliminary data.</text>
</comment>